<protein>
    <submittedName>
        <fullName evidence="3">Anti-anti-sigma factor</fullName>
    </submittedName>
</protein>
<dbReference type="InterPro" id="IPR036513">
    <property type="entry name" value="STAS_dom_sf"/>
</dbReference>
<reference evidence="3 4" key="1">
    <citation type="submission" date="2023-07" db="EMBL/GenBank/DDBJ databases">
        <title>Comparative genomics of wheat-associated soil bacteria to identify genetic determinants of phenazine resistance.</title>
        <authorList>
            <person name="Mouncey N."/>
        </authorList>
    </citation>
    <scope>NUCLEOTIDE SEQUENCE [LARGE SCALE GENOMIC DNA]</scope>
    <source>
        <strain evidence="3 4">W4I19-2</strain>
    </source>
</reference>
<feature type="domain" description="STAS" evidence="2">
    <location>
        <begin position="1"/>
        <end position="60"/>
    </location>
</feature>
<dbReference type="InterPro" id="IPR002645">
    <property type="entry name" value="STAS_dom"/>
</dbReference>
<keyword evidence="4" id="KW-1185">Reference proteome</keyword>
<dbReference type="RefSeq" id="WP_307049261.1">
    <property type="nucleotide sequence ID" value="NZ_JAUSYA010000001.1"/>
</dbReference>
<feature type="compositionally biased region" description="Basic and acidic residues" evidence="1">
    <location>
        <begin position="134"/>
        <end position="144"/>
    </location>
</feature>
<proteinExistence type="predicted"/>
<name>A0ABU0QFJ2_STRAH</name>
<comment type="caution">
    <text evidence="3">The sequence shown here is derived from an EMBL/GenBank/DDBJ whole genome shotgun (WGS) entry which is preliminary data.</text>
</comment>
<organism evidence="3 4">
    <name type="scientific">Streptomyces achromogenes</name>
    <dbReference type="NCBI Taxonomy" id="67255"/>
    <lineage>
        <taxon>Bacteria</taxon>
        <taxon>Bacillati</taxon>
        <taxon>Actinomycetota</taxon>
        <taxon>Actinomycetes</taxon>
        <taxon>Kitasatosporales</taxon>
        <taxon>Streptomycetaceae</taxon>
        <taxon>Streptomyces</taxon>
    </lineage>
</organism>
<dbReference type="CDD" id="cd07043">
    <property type="entry name" value="STAS_anti-anti-sigma_factors"/>
    <property type="match status" value="1"/>
</dbReference>
<dbReference type="Proteomes" id="UP001243364">
    <property type="component" value="Unassembled WGS sequence"/>
</dbReference>
<sequence length="144" mass="15973">MRFTIRICGAVAHITMHGEIDYDTLPTLRAAAAELPPEVAELVWDLHDARFMDVAGLHLLFEQPSPEGPARKTTVTNVASQPLRLLLLATEVNPALELAHLLPTRSRPHCLMTDSHPAPRRETVPPRRPAHNLGESRHTGRPPE</sequence>
<evidence type="ECO:0000313" key="3">
    <source>
        <dbReference type="EMBL" id="MDQ0688590.1"/>
    </source>
</evidence>
<feature type="region of interest" description="Disordered" evidence="1">
    <location>
        <begin position="107"/>
        <end position="144"/>
    </location>
</feature>
<accession>A0ABU0QFJ2</accession>
<dbReference type="SUPFAM" id="SSF52091">
    <property type="entry name" value="SpoIIaa-like"/>
    <property type="match status" value="1"/>
</dbReference>
<evidence type="ECO:0000259" key="2">
    <source>
        <dbReference type="PROSITE" id="PS50801"/>
    </source>
</evidence>
<gene>
    <name evidence="3" type="ORF">QFZ56_007553</name>
</gene>
<evidence type="ECO:0000313" key="4">
    <source>
        <dbReference type="Proteomes" id="UP001243364"/>
    </source>
</evidence>
<dbReference type="PROSITE" id="PS50801">
    <property type="entry name" value="STAS"/>
    <property type="match status" value="1"/>
</dbReference>
<dbReference type="EMBL" id="JAUSYA010000001">
    <property type="protein sequence ID" value="MDQ0688590.1"/>
    <property type="molecule type" value="Genomic_DNA"/>
</dbReference>
<evidence type="ECO:0000256" key="1">
    <source>
        <dbReference type="SAM" id="MobiDB-lite"/>
    </source>
</evidence>
<dbReference type="Gene3D" id="3.30.750.24">
    <property type="entry name" value="STAS domain"/>
    <property type="match status" value="1"/>
</dbReference>